<evidence type="ECO:0000313" key="1">
    <source>
        <dbReference type="EMBL" id="MFD2628000.1"/>
    </source>
</evidence>
<evidence type="ECO:0000313" key="2">
    <source>
        <dbReference type="Proteomes" id="UP001597451"/>
    </source>
</evidence>
<gene>
    <name evidence="1" type="ORF">ACFSUN_04285</name>
</gene>
<reference evidence="2" key="1">
    <citation type="journal article" date="2019" name="Int. J. Syst. Evol. Microbiol.">
        <title>The Global Catalogue of Microorganisms (GCM) 10K type strain sequencing project: providing services to taxonomists for standard genome sequencing and annotation.</title>
        <authorList>
            <consortium name="The Broad Institute Genomics Platform"/>
            <consortium name="The Broad Institute Genome Sequencing Center for Infectious Disease"/>
            <person name="Wu L."/>
            <person name="Ma J."/>
        </authorList>
    </citation>
    <scope>NUCLEOTIDE SEQUENCE [LARGE SCALE GENOMIC DNA]</scope>
    <source>
        <strain evidence="2">TISTR 1858</strain>
    </source>
</reference>
<dbReference type="RefSeq" id="WP_379560682.1">
    <property type="nucleotide sequence ID" value="NZ_JBHUMX010000009.1"/>
</dbReference>
<dbReference type="Proteomes" id="UP001597451">
    <property type="component" value="Unassembled WGS sequence"/>
</dbReference>
<organism evidence="1 2">
    <name type="scientific">Oceanobacillus kapialis</name>
    <dbReference type="NCBI Taxonomy" id="481353"/>
    <lineage>
        <taxon>Bacteria</taxon>
        <taxon>Bacillati</taxon>
        <taxon>Bacillota</taxon>
        <taxon>Bacilli</taxon>
        <taxon>Bacillales</taxon>
        <taxon>Bacillaceae</taxon>
        <taxon>Oceanobacillus</taxon>
    </lineage>
</organism>
<comment type="caution">
    <text evidence="1">The sequence shown here is derived from an EMBL/GenBank/DDBJ whole genome shotgun (WGS) entry which is preliminary data.</text>
</comment>
<proteinExistence type="predicted"/>
<sequence>MRENKITVIDTIMGGGKTTWVIDYMNASPKTKKFIYITPYLDEVRRVKNKVTHRSFQEPEDRYGSKMRDLKRMIADGEDICSTHSLFQAADDELLELLTDSGYTLVLDEVMSVIETANVSRQDINTLKEVGYIEIGGNRVKWLYDEYAEGRFNDIKQLAQAGNLFVHRGRFIIWAFPAKIFEAFNEVLVLTYLFDAQIQRYYYDLHGIKYQYKSVNYNGEKYELADYDKKKENRSEVMSLIDLYEGALNDVGDRKNALSSTWLRNSSDEKREDLKKKLYTFFNYHTKSKADEVLWTTIKELRRDDKNKKIKGINPRGYSRQIKDERGDENGPFVSLNLRATNKFRHTRALAYVFNRYMSPIERAFFEDNGVRVNQDLLAVSDLLQWVWRSRIRDGETIKLYLPSSRMRKLLIEWANYNI</sequence>
<evidence type="ECO:0008006" key="3">
    <source>
        <dbReference type="Google" id="ProtNLM"/>
    </source>
</evidence>
<keyword evidence="2" id="KW-1185">Reference proteome</keyword>
<accession>A0ABW5PXT2</accession>
<protein>
    <recommendedName>
        <fullName evidence="3">Thymidine kinase</fullName>
    </recommendedName>
</protein>
<dbReference type="EMBL" id="JBHUMX010000009">
    <property type="protein sequence ID" value="MFD2628000.1"/>
    <property type="molecule type" value="Genomic_DNA"/>
</dbReference>
<name>A0ABW5PXT2_9BACI</name>